<keyword evidence="1" id="KW-0732">Signal</keyword>
<reference evidence="2 3" key="1">
    <citation type="journal article" date="2019" name="Int. J. Syst. Evol. Microbiol.">
        <title>The Global Catalogue of Microorganisms (GCM) 10K type strain sequencing project: providing services to taxonomists for standard genome sequencing and annotation.</title>
        <authorList>
            <consortium name="The Broad Institute Genomics Platform"/>
            <consortium name="The Broad Institute Genome Sequencing Center for Infectious Disease"/>
            <person name="Wu L."/>
            <person name="Ma J."/>
        </authorList>
    </citation>
    <scope>NUCLEOTIDE SEQUENCE [LARGE SCALE GENOMIC DNA]</scope>
    <source>
        <strain evidence="2 3">JCM 14162</strain>
    </source>
</reference>
<feature type="signal peptide" evidence="1">
    <location>
        <begin position="1"/>
        <end position="42"/>
    </location>
</feature>
<protein>
    <submittedName>
        <fullName evidence="2">Uncharacterized protein</fullName>
    </submittedName>
</protein>
<organism evidence="2 3">
    <name type="scientific">Parasphingorhabdus litoris</name>
    <dbReference type="NCBI Taxonomy" id="394733"/>
    <lineage>
        <taxon>Bacteria</taxon>
        <taxon>Pseudomonadati</taxon>
        <taxon>Pseudomonadota</taxon>
        <taxon>Alphaproteobacteria</taxon>
        <taxon>Sphingomonadales</taxon>
        <taxon>Sphingomonadaceae</taxon>
        <taxon>Parasphingorhabdus</taxon>
    </lineage>
</organism>
<dbReference type="EMBL" id="BAAAEM010000002">
    <property type="protein sequence ID" value="GAA0464102.1"/>
    <property type="molecule type" value="Genomic_DNA"/>
</dbReference>
<comment type="caution">
    <text evidence="2">The sequence shown here is derived from an EMBL/GenBank/DDBJ whole genome shotgun (WGS) entry which is preliminary data.</text>
</comment>
<keyword evidence="3" id="KW-1185">Reference proteome</keyword>
<evidence type="ECO:0000313" key="3">
    <source>
        <dbReference type="Proteomes" id="UP001500713"/>
    </source>
</evidence>
<name>A0ABN0ZZS0_9SPHN</name>
<dbReference type="Proteomes" id="UP001500713">
    <property type="component" value="Unassembled WGS sequence"/>
</dbReference>
<sequence>MRHDANIWERPCALLCAAGEMRVFAKALLASALMAFALPANAAGGSTAYAVPTKIEIVRGQGFIIFGAYGNPGPTPCTRVDTIWVPISHPQYSELLSTALSAFAGQFKLQAYVHTCTSIGWHGGTYNELTSHGALYISR</sequence>
<gene>
    <name evidence="2" type="ORF">GCM10009096_00700</name>
</gene>
<feature type="chain" id="PRO_5046175986" evidence="1">
    <location>
        <begin position="43"/>
        <end position="139"/>
    </location>
</feature>
<evidence type="ECO:0000256" key="1">
    <source>
        <dbReference type="SAM" id="SignalP"/>
    </source>
</evidence>
<accession>A0ABN0ZZS0</accession>
<evidence type="ECO:0000313" key="2">
    <source>
        <dbReference type="EMBL" id="GAA0464102.1"/>
    </source>
</evidence>
<proteinExistence type="predicted"/>